<dbReference type="Proteomes" id="UP000002316">
    <property type="component" value="Chromosome 11"/>
</dbReference>
<feature type="compositionally biased region" description="Basic and acidic residues" evidence="1">
    <location>
        <begin position="688"/>
        <end position="705"/>
    </location>
</feature>
<dbReference type="KEGG" id="tbg:TbgDal_XI10550"/>
<organism evidence="2 3">
    <name type="scientific">Trypanosoma brucei gambiense (strain MHOM/CI/86/DAL972)</name>
    <dbReference type="NCBI Taxonomy" id="679716"/>
    <lineage>
        <taxon>Eukaryota</taxon>
        <taxon>Discoba</taxon>
        <taxon>Euglenozoa</taxon>
        <taxon>Kinetoplastea</taxon>
        <taxon>Metakinetoplastina</taxon>
        <taxon>Trypanosomatida</taxon>
        <taxon>Trypanosomatidae</taxon>
        <taxon>Trypanosoma</taxon>
    </lineage>
</organism>
<feature type="compositionally biased region" description="Basic and acidic residues" evidence="1">
    <location>
        <begin position="768"/>
        <end position="825"/>
    </location>
</feature>
<accession>D0A8D5</accession>
<name>D0A8D5_TRYB9</name>
<dbReference type="EMBL" id="FN554974">
    <property type="protein sequence ID" value="CBH17936.1"/>
    <property type="molecule type" value="Genomic_DNA"/>
</dbReference>
<dbReference type="GeneID" id="23866194"/>
<proteinExistence type="predicted"/>
<evidence type="ECO:0000256" key="1">
    <source>
        <dbReference type="SAM" id="MobiDB-lite"/>
    </source>
</evidence>
<dbReference type="RefSeq" id="XP_011780200.1">
    <property type="nucleotide sequence ID" value="XM_011781898.1"/>
</dbReference>
<feature type="compositionally biased region" description="Acidic residues" evidence="1">
    <location>
        <begin position="659"/>
        <end position="683"/>
    </location>
</feature>
<dbReference type="VEuPathDB" id="TriTrypDB:Tbg972.11.10550"/>
<evidence type="ECO:0000313" key="2">
    <source>
        <dbReference type="EMBL" id="CBH17936.1"/>
    </source>
</evidence>
<sequence>MQQQNRTEIVQDITNAVKLEQELRLIHEQHGVAVLDVYSSEWGLSKALSETFRRLQMDASDQAYLRFLSVECNSILESIDQTEEHHQHMKTDDKVKFRESLAPFWKDILESRRGKSKSYFVFFKEGRKRTSIEGINTPKIINYVIELCRSQKPAKECTESKPLLDFWGRYFGEGESEVFWESFMRAILEHVGTARPLSAKEESTLAEVIGVDGDKVSVSALDKWTAGQAIETAFINVFPFLSKSEETPADSGKRKASGDQPADDTALTGSFVNVLSSHCDARTEWKPEMWHRVLAIQPDGSGNSRFVLMSCEEAEKDAEDALALVADLPTVEAYLSGCNVAAENIHIMCHAAAEKYPSGSIAYAKLAQLLISCNGDKLEELTGVRQELADELAGGTLLKNYPTLAYTVICHCTSEVTDAKPFYYCCDEAGQVNQIENAKEGGQVVLPPLSRLSSSGETEAAFKVEICGIPNVIQLEETGENGVFTVLTPWFTKFNVKEASDNHLVLEFVENVGDEQFRQVLEPYAKRICEDEDKLSASADIIALYERSLGLGHELSLPSVATQNNFGGSGAPPSASSVGRMRSTSGVEAPKGEHAEGAPGGSASRLHEGSTSQHSRSAVENGAGGEGDVEVEEGQVTEPPIAQDTVAAEDAVADGGANADEEGAAQEVANEEYADEQFGDEQSCEAGKPSDTEDANEKTSEAAKEEDAEEIGSKQASEAAKDPDTGDIEGNEASGAAKEAETEEIGSKQISETAKEADAEEIDSEWTSEARKPSDTEDANEKTSEAAKDPDNDDTESKQTSEAAKDPDTEDTESKQTSEAAKVDAEEIGSDQASEAMKRSGTEGASERTSEAAKDPDNDDTESKQTSEAAKDPDTEDTESKQTSEAAKVDAEEIGSDQASEAMKRSGTEGASERTSEAAKDPDNDDTESKQTSEAAKDPDTEDTESKQTSEAAKVDAEEIGSDQASEAMKRSGTEDISGRGSEGSRD</sequence>
<feature type="compositionally biased region" description="Basic and acidic residues" evidence="1">
    <location>
        <begin position="902"/>
        <end position="957"/>
    </location>
</feature>
<dbReference type="AlphaFoldDB" id="D0A8D5"/>
<feature type="compositionally biased region" description="Basic and acidic residues" evidence="1">
    <location>
        <begin position="968"/>
        <end position="987"/>
    </location>
</feature>
<protein>
    <submittedName>
        <fullName evidence="2">Uncharacterized protein</fullName>
    </submittedName>
</protein>
<feature type="compositionally biased region" description="Polar residues" evidence="1">
    <location>
        <begin position="609"/>
        <end position="618"/>
    </location>
</feature>
<gene>
    <name evidence="2" type="ORF">TbgDal_XI10550</name>
</gene>
<feature type="compositionally biased region" description="Basic and acidic residues" evidence="1">
    <location>
        <begin position="836"/>
        <end position="891"/>
    </location>
</feature>
<feature type="region of interest" description="Disordered" evidence="1">
    <location>
        <begin position="564"/>
        <end position="627"/>
    </location>
</feature>
<dbReference type="OrthoDB" id="243355at2759"/>
<reference evidence="3" key="1">
    <citation type="journal article" date="2010" name="PLoS Negl. Trop. Dis.">
        <title>The genome sequence of Trypanosoma brucei gambiense, causative agent of chronic human african trypanosomiasis.</title>
        <authorList>
            <person name="Jackson A.P."/>
            <person name="Sanders M."/>
            <person name="Berry A."/>
            <person name="McQuillan J."/>
            <person name="Aslett M.A."/>
            <person name="Quail M.A."/>
            <person name="Chukualim B."/>
            <person name="Capewell P."/>
            <person name="MacLeod A."/>
            <person name="Melville S.E."/>
            <person name="Gibson W."/>
            <person name="Barry J.D."/>
            <person name="Berriman M."/>
            <person name="Hertz-Fowler C."/>
        </authorList>
    </citation>
    <scope>NUCLEOTIDE SEQUENCE [LARGE SCALE GENOMIC DNA]</scope>
    <source>
        <strain evidence="3">MHOM/CI/86/DAL972</strain>
    </source>
</reference>
<feature type="region of interest" description="Disordered" evidence="1">
    <location>
        <begin position="651"/>
        <end position="987"/>
    </location>
</feature>
<evidence type="ECO:0000313" key="3">
    <source>
        <dbReference type="Proteomes" id="UP000002316"/>
    </source>
</evidence>